<dbReference type="EMBL" id="CAVNYO010000455">
    <property type="protein sequence ID" value="CAK5282492.1"/>
    <property type="molecule type" value="Genomic_DNA"/>
</dbReference>
<name>A0AAD2HD05_9AGAR</name>
<dbReference type="Proteomes" id="UP001295794">
    <property type="component" value="Unassembled WGS sequence"/>
</dbReference>
<dbReference type="EMBL" id="CAVNYO010000181">
    <property type="protein sequence ID" value="CAK5272510.1"/>
    <property type="molecule type" value="Genomic_DNA"/>
</dbReference>
<evidence type="ECO:0000313" key="2">
    <source>
        <dbReference type="EMBL" id="CAK5282492.1"/>
    </source>
</evidence>
<proteinExistence type="predicted"/>
<dbReference type="AlphaFoldDB" id="A0AAD2HD05"/>
<reference evidence="1" key="1">
    <citation type="submission" date="2023-11" db="EMBL/GenBank/DDBJ databases">
        <authorList>
            <person name="De Vega J J."/>
            <person name="De Vega J J."/>
        </authorList>
    </citation>
    <scope>NUCLEOTIDE SEQUENCE</scope>
</reference>
<evidence type="ECO:0000313" key="1">
    <source>
        <dbReference type="EMBL" id="CAK5272510.1"/>
    </source>
</evidence>
<gene>
    <name evidence="1" type="ORF">MYCIT1_LOCUS18170</name>
    <name evidence="2" type="ORF">MYCIT1_LOCUS34273</name>
</gene>
<protein>
    <submittedName>
        <fullName evidence="1">Uncharacterized protein</fullName>
    </submittedName>
</protein>
<sequence>MDSSSSPTPASTLTFDSAQILQTIVRDAQDQQVEYNVQTTTANGRGVDKKRWMTFVEVEGVATAAIDWREKTFEISGTRCALSKMRRKRSAFASSRYWTWFDCEEYKVKYEAEAVNTWTVYSYTGSVLATFSASTSRLFRGKTNPILTLSSSVSDEEERQFILLVLLYSETRRMEGLKKERGRRLVDLLNKGGP</sequence>
<keyword evidence="3" id="KW-1185">Reference proteome</keyword>
<organism evidence="1 3">
    <name type="scientific">Mycena citricolor</name>
    <dbReference type="NCBI Taxonomy" id="2018698"/>
    <lineage>
        <taxon>Eukaryota</taxon>
        <taxon>Fungi</taxon>
        <taxon>Dikarya</taxon>
        <taxon>Basidiomycota</taxon>
        <taxon>Agaricomycotina</taxon>
        <taxon>Agaricomycetes</taxon>
        <taxon>Agaricomycetidae</taxon>
        <taxon>Agaricales</taxon>
        <taxon>Marasmiineae</taxon>
        <taxon>Mycenaceae</taxon>
        <taxon>Mycena</taxon>
    </lineage>
</organism>
<comment type="caution">
    <text evidence="1">The sequence shown here is derived from an EMBL/GenBank/DDBJ whole genome shotgun (WGS) entry which is preliminary data.</text>
</comment>
<evidence type="ECO:0000313" key="3">
    <source>
        <dbReference type="Proteomes" id="UP001295794"/>
    </source>
</evidence>
<accession>A0AAD2HD05</accession>